<reference evidence="3" key="1">
    <citation type="journal article" date="2019" name="Int. J. Syst. Evol. Microbiol.">
        <title>The Global Catalogue of Microorganisms (GCM) 10K type strain sequencing project: providing services to taxonomists for standard genome sequencing and annotation.</title>
        <authorList>
            <consortium name="The Broad Institute Genomics Platform"/>
            <consortium name="The Broad Institute Genome Sequencing Center for Infectious Disease"/>
            <person name="Wu L."/>
            <person name="Ma J."/>
        </authorList>
    </citation>
    <scope>NUCLEOTIDE SEQUENCE [LARGE SCALE GENOMIC DNA]</scope>
    <source>
        <strain evidence="3">JCM 15134</strain>
    </source>
</reference>
<dbReference type="SUPFAM" id="SSF63817">
    <property type="entry name" value="Sortase"/>
    <property type="match status" value="1"/>
</dbReference>
<dbReference type="NCBIfam" id="TIGR03784">
    <property type="entry name" value="marine_sortase"/>
    <property type="match status" value="1"/>
</dbReference>
<dbReference type="InterPro" id="IPR022445">
    <property type="entry name" value="Sortase_proteobact_type"/>
</dbReference>
<accession>A0ABP3T967</accession>
<organism evidence="2 3">
    <name type="scientific">Marinobacterium maritimum</name>
    <dbReference type="NCBI Taxonomy" id="500162"/>
    <lineage>
        <taxon>Bacteria</taxon>
        <taxon>Pseudomonadati</taxon>
        <taxon>Pseudomonadota</taxon>
        <taxon>Gammaproteobacteria</taxon>
        <taxon>Oceanospirillales</taxon>
        <taxon>Oceanospirillaceae</taxon>
        <taxon>Marinobacterium</taxon>
    </lineage>
</organism>
<dbReference type="EMBL" id="BAAAET010000001">
    <property type="protein sequence ID" value="GAA0685102.1"/>
    <property type="molecule type" value="Genomic_DNA"/>
</dbReference>
<dbReference type="Gene3D" id="2.40.260.10">
    <property type="entry name" value="Sortase"/>
    <property type="match status" value="1"/>
</dbReference>
<dbReference type="CDD" id="cd05828">
    <property type="entry name" value="Sortase_D_1"/>
    <property type="match status" value="1"/>
</dbReference>
<dbReference type="InterPro" id="IPR023365">
    <property type="entry name" value="Sortase_dom-sf"/>
</dbReference>
<gene>
    <name evidence="2" type="ORF">GCM10009104_08280</name>
</gene>
<keyword evidence="3" id="KW-1185">Reference proteome</keyword>
<dbReference type="InterPro" id="IPR005754">
    <property type="entry name" value="Sortase"/>
</dbReference>
<dbReference type="RefSeq" id="WP_343802723.1">
    <property type="nucleotide sequence ID" value="NZ_BAAAET010000001.1"/>
</dbReference>
<sequence length="192" mass="20897">MSRWLIKAGLAAMCVVGLGLIGQALWIPAKAQVAQWLLADAWERSVHNGEPVKPWPWADHWPVAQLSMPEIGLNQIVLAGDTGSVLAFGPGENMQAKALEAGARIISGHRDTHFAFLKDIAIGQNLYLTDTDGQVAYRVEAVQIVDSARVQLRPEAYPKGLLLVTCYPFDAITTGGSLRLVVMAERVETTRL</sequence>
<comment type="caution">
    <text evidence="2">The sequence shown here is derived from an EMBL/GenBank/DDBJ whole genome shotgun (WGS) entry which is preliminary data.</text>
</comment>
<keyword evidence="1" id="KW-0378">Hydrolase</keyword>
<dbReference type="Pfam" id="PF04203">
    <property type="entry name" value="Sortase"/>
    <property type="match status" value="1"/>
</dbReference>
<protein>
    <submittedName>
        <fullName evidence="2">Class GN sortase</fullName>
    </submittedName>
</protein>
<evidence type="ECO:0000313" key="2">
    <source>
        <dbReference type="EMBL" id="GAA0685102.1"/>
    </source>
</evidence>
<name>A0ABP3T967_9GAMM</name>
<dbReference type="Proteomes" id="UP001499915">
    <property type="component" value="Unassembled WGS sequence"/>
</dbReference>
<proteinExistence type="predicted"/>
<evidence type="ECO:0000313" key="3">
    <source>
        <dbReference type="Proteomes" id="UP001499915"/>
    </source>
</evidence>
<evidence type="ECO:0000256" key="1">
    <source>
        <dbReference type="ARBA" id="ARBA00022801"/>
    </source>
</evidence>
<dbReference type="NCBIfam" id="TIGR01076">
    <property type="entry name" value="sortase_fam"/>
    <property type="match status" value="1"/>
</dbReference>
<dbReference type="InterPro" id="IPR041999">
    <property type="entry name" value="Sortase_D_1"/>
</dbReference>